<name>A0A0B7BXQ4_9EUPU</name>
<evidence type="ECO:0000313" key="2">
    <source>
        <dbReference type="EMBL" id="CEK97969.1"/>
    </source>
</evidence>
<dbReference type="EMBL" id="HACG01051098">
    <property type="protein sequence ID" value="CEK97969.1"/>
    <property type="molecule type" value="Transcribed_RNA"/>
</dbReference>
<feature type="non-terminal residue" evidence="2">
    <location>
        <position position="1"/>
    </location>
</feature>
<organism evidence="2">
    <name type="scientific">Arion vulgaris</name>
    <dbReference type="NCBI Taxonomy" id="1028688"/>
    <lineage>
        <taxon>Eukaryota</taxon>
        <taxon>Metazoa</taxon>
        <taxon>Spiralia</taxon>
        <taxon>Lophotrochozoa</taxon>
        <taxon>Mollusca</taxon>
        <taxon>Gastropoda</taxon>
        <taxon>Heterobranchia</taxon>
        <taxon>Euthyneura</taxon>
        <taxon>Panpulmonata</taxon>
        <taxon>Eupulmonata</taxon>
        <taxon>Stylommatophora</taxon>
        <taxon>Helicina</taxon>
        <taxon>Arionoidea</taxon>
        <taxon>Arionidae</taxon>
        <taxon>Arion</taxon>
    </lineage>
</organism>
<sequence length="229" mass="26320">PVLFDDNENRLFDNNVHNIKSDTEDSVQDSVDELRRYIVNLEQLIRNALYPNRKIKAIPDRSKRASDSMENSLTTKTYYSDGIRKMINDANKKHEIKKRFLDSLGKFQVYRWKRNEGKRDSDTLDGIVNNGWERSGLDTDKKALDTLGGFHAHGRKRALDSLGGFQVHGWKRSPNTTGSKDADSNEEHERTSNIAETVKNVLVQDDNSDNTGKNIMESEWKEMKGINYV</sequence>
<evidence type="ECO:0000256" key="1">
    <source>
        <dbReference type="SAM" id="MobiDB-lite"/>
    </source>
</evidence>
<protein>
    <submittedName>
        <fullName evidence="2">Uncharacterized protein</fullName>
    </submittedName>
</protein>
<feature type="compositionally biased region" description="Basic and acidic residues" evidence="1">
    <location>
        <begin position="180"/>
        <end position="191"/>
    </location>
</feature>
<feature type="region of interest" description="Disordered" evidence="1">
    <location>
        <begin position="168"/>
        <end position="194"/>
    </location>
</feature>
<proteinExistence type="predicted"/>
<dbReference type="AlphaFoldDB" id="A0A0B7BXQ4"/>
<reference evidence="2" key="1">
    <citation type="submission" date="2014-12" db="EMBL/GenBank/DDBJ databases">
        <title>Insight into the proteome of Arion vulgaris.</title>
        <authorList>
            <person name="Aradska J."/>
            <person name="Bulat T."/>
            <person name="Smidak R."/>
            <person name="Sarate P."/>
            <person name="Gangsoo J."/>
            <person name="Sialana F."/>
            <person name="Bilban M."/>
            <person name="Lubec G."/>
        </authorList>
    </citation>
    <scope>NUCLEOTIDE SEQUENCE</scope>
    <source>
        <tissue evidence="2">Skin</tissue>
    </source>
</reference>
<gene>
    <name evidence="2" type="primary">ORF217409</name>
</gene>
<accession>A0A0B7BXQ4</accession>
<feature type="non-terminal residue" evidence="2">
    <location>
        <position position="229"/>
    </location>
</feature>